<evidence type="ECO:0000313" key="2">
    <source>
        <dbReference type="EMBL" id="KAJ4824058.1"/>
    </source>
</evidence>
<sequence length="107" mass="12531">MLHKRRSNTLIIKLWGRNIGFKSLCGKLPNLWKLKEGVQVVDLERNFYFVRFNNRQDYMHALTNGPWIVFGHSLTVEPSTLRATKSNLSWCGCRSLNYYMNTMIGAY</sequence>
<proteinExistence type="predicted"/>
<dbReference type="Pfam" id="PF14111">
    <property type="entry name" value="DUF4283"/>
    <property type="match status" value="1"/>
</dbReference>
<dbReference type="PANTHER" id="PTHR31286:SF99">
    <property type="entry name" value="DUF4283 DOMAIN-CONTAINING PROTEIN"/>
    <property type="match status" value="1"/>
</dbReference>
<dbReference type="EMBL" id="JAKUCV010007280">
    <property type="protein sequence ID" value="KAJ4824058.1"/>
    <property type="molecule type" value="Genomic_DNA"/>
</dbReference>
<gene>
    <name evidence="2" type="ORF">Tsubulata_000899</name>
</gene>
<reference evidence="2" key="1">
    <citation type="submission" date="2022-02" db="EMBL/GenBank/DDBJ databases">
        <authorList>
            <person name="Henning P.M."/>
            <person name="McCubbin A.G."/>
            <person name="Shore J.S."/>
        </authorList>
    </citation>
    <scope>NUCLEOTIDE SEQUENCE</scope>
    <source>
        <strain evidence="2">F60SS</strain>
        <tissue evidence="2">Leaves</tissue>
    </source>
</reference>
<keyword evidence="3" id="KW-1185">Reference proteome</keyword>
<comment type="caution">
    <text evidence="2">The sequence shown here is derived from an EMBL/GenBank/DDBJ whole genome shotgun (WGS) entry which is preliminary data.</text>
</comment>
<dbReference type="InterPro" id="IPR040256">
    <property type="entry name" value="At4g02000-like"/>
</dbReference>
<dbReference type="PANTHER" id="PTHR31286">
    <property type="entry name" value="GLYCINE-RICH CELL WALL STRUCTURAL PROTEIN 1.8-LIKE"/>
    <property type="match status" value="1"/>
</dbReference>
<dbReference type="OrthoDB" id="994333at2759"/>
<organism evidence="2 3">
    <name type="scientific">Turnera subulata</name>
    <dbReference type="NCBI Taxonomy" id="218843"/>
    <lineage>
        <taxon>Eukaryota</taxon>
        <taxon>Viridiplantae</taxon>
        <taxon>Streptophyta</taxon>
        <taxon>Embryophyta</taxon>
        <taxon>Tracheophyta</taxon>
        <taxon>Spermatophyta</taxon>
        <taxon>Magnoliopsida</taxon>
        <taxon>eudicotyledons</taxon>
        <taxon>Gunneridae</taxon>
        <taxon>Pentapetalae</taxon>
        <taxon>rosids</taxon>
        <taxon>fabids</taxon>
        <taxon>Malpighiales</taxon>
        <taxon>Passifloraceae</taxon>
        <taxon>Turnera</taxon>
    </lineage>
</organism>
<dbReference type="InterPro" id="IPR025558">
    <property type="entry name" value="DUF4283"/>
</dbReference>
<dbReference type="AlphaFoldDB" id="A0A9Q0F305"/>
<protein>
    <recommendedName>
        <fullName evidence="1">DUF4283 domain-containing protein</fullName>
    </recommendedName>
</protein>
<evidence type="ECO:0000259" key="1">
    <source>
        <dbReference type="Pfam" id="PF14111"/>
    </source>
</evidence>
<feature type="domain" description="DUF4283" evidence="1">
    <location>
        <begin position="8"/>
        <end position="77"/>
    </location>
</feature>
<dbReference type="Proteomes" id="UP001141552">
    <property type="component" value="Unassembled WGS sequence"/>
</dbReference>
<evidence type="ECO:0000313" key="3">
    <source>
        <dbReference type="Proteomes" id="UP001141552"/>
    </source>
</evidence>
<name>A0A9Q0F305_9ROSI</name>
<reference evidence="2" key="2">
    <citation type="journal article" date="2023" name="Plants (Basel)">
        <title>Annotation of the Turnera subulata (Passifloraceae) Draft Genome Reveals the S-Locus Evolved after the Divergence of Turneroideae from Passifloroideae in a Stepwise Manner.</title>
        <authorList>
            <person name="Henning P.M."/>
            <person name="Roalson E.H."/>
            <person name="Mir W."/>
            <person name="McCubbin A.G."/>
            <person name="Shore J.S."/>
        </authorList>
    </citation>
    <scope>NUCLEOTIDE SEQUENCE</scope>
    <source>
        <strain evidence="2">F60SS</strain>
    </source>
</reference>
<accession>A0A9Q0F305</accession>